<comment type="caution">
    <text evidence="2">The sequence shown here is derived from an EMBL/GenBank/DDBJ whole genome shotgun (WGS) entry which is preliminary data.</text>
</comment>
<protein>
    <recommendedName>
        <fullName evidence="4">ROK family transcriptional regulator</fullName>
    </recommendedName>
</protein>
<gene>
    <name evidence="2" type="ORF">AS033_14705</name>
</gene>
<proteinExistence type="inferred from homology"/>
<dbReference type="EMBL" id="LNQL01000006">
    <property type="protein sequence ID" value="KSU47906.1"/>
    <property type="molecule type" value="Genomic_DNA"/>
</dbReference>
<dbReference type="AlphaFoldDB" id="A0A0V8GCI6"/>
<evidence type="ECO:0000256" key="1">
    <source>
        <dbReference type="ARBA" id="ARBA00006479"/>
    </source>
</evidence>
<dbReference type="Gene3D" id="3.30.420.40">
    <property type="match status" value="2"/>
</dbReference>
<dbReference type="RefSeq" id="WP_058265909.1">
    <property type="nucleotide sequence ID" value="NZ_FMYN01000006.1"/>
</dbReference>
<dbReference type="InterPro" id="IPR000600">
    <property type="entry name" value="ROK"/>
</dbReference>
<dbReference type="OrthoDB" id="6501901at2"/>
<dbReference type="SUPFAM" id="SSF53067">
    <property type="entry name" value="Actin-like ATPase domain"/>
    <property type="match status" value="1"/>
</dbReference>
<dbReference type="InterPro" id="IPR043129">
    <property type="entry name" value="ATPase_NBD"/>
</dbReference>
<dbReference type="Pfam" id="PF00480">
    <property type="entry name" value="ROK"/>
    <property type="match status" value="1"/>
</dbReference>
<accession>A0A0V8GCI6</accession>
<evidence type="ECO:0000313" key="3">
    <source>
        <dbReference type="Proteomes" id="UP000053797"/>
    </source>
</evidence>
<comment type="similarity">
    <text evidence="1">Belongs to the ROK (NagC/XylR) family.</text>
</comment>
<dbReference type="Proteomes" id="UP000053797">
    <property type="component" value="Unassembled WGS sequence"/>
</dbReference>
<evidence type="ECO:0008006" key="4">
    <source>
        <dbReference type="Google" id="ProtNLM"/>
    </source>
</evidence>
<organism evidence="2 3">
    <name type="scientific">Exiguobacterium indicum</name>
    <dbReference type="NCBI Taxonomy" id="296995"/>
    <lineage>
        <taxon>Bacteria</taxon>
        <taxon>Bacillati</taxon>
        <taxon>Bacillota</taxon>
        <taxon>Bacilli</taxon>
        <taxon>Bacillales</taxon>
        <taxon>Bacillales Family XII. Incertae Sedis</taxon>
        <taxon>Exiguobacterium</taxon>
    </lineage>
</organism>
<name>A0A0V8GCI6_9BACL</name>
<sequence>MTELISRTRHAFLVDHLDTIPAIRHVLDVSFPTASKQIDQMIAAQEIEETPLELVRGGRPAKRYRYRADHFHGLALYLERTYLQYRIHDVGGHLIATDRLNFDSTDHGSHLLKTLSTLLDDHPDVQTLAIGVAGAVDTTGTILFAPDYPTLDGRPLQQELTERFGRPVVIENDMNAAVRAQASDNETTVYVYLGTNGPGAGVAVSGHVIRGAHHFAGEISFIPFDDKRNVGQVLATTTPHSDDWYEALSRIILSFSVTLNPDAILFTSSDVSDDGLARLTERCAKRFPLDKLSQLRQGDWETDYLDGLMQLSIQSFIEQIPLGGLAR</sequence>
<evidence type="ECO:0000313" key="2">
    <source>
        <dbReference type="EMBL" id="KSU47906.1"/>
    </source>
</evidence>
<dbReference type="CDD" id="cd23763">
    <property type="entry name" value="ASKHA_ATPase_ROK"/>
    <property type="match status" value="1"/>
</dbReference>
<reference evidence="2 3" key="1">
    <citation type="journal article" date="2015" name="Int. J. Syst. Evol. Microbiol.">
        <title>Exiguobacterium enclense sp. nov., isolated from sediment.</title>
        <authorList>
            <person name="Dastager S.G."/>
            <person name="Mawlankar R."/>
            <person name="Sonalkar V.V."/>
            <person name="Thorat M.N."/>
            <person name="Mual P."/>
            <person name="Verma A."/>
            <person name="Krishnamurthi S."/>
            <person name="Tang S.K."/>
            <person name="Li W.J."/>
        </authorList>
    </citation>
    <scope>NUCLEOTIDE SEQUENCE [LARGE SCALE GENOMIC DNA]</scope>
    <source>
        <strain evidence="2 3">NIO-1109</strain>
    </source>
</reference>
<dbReference type="PANTHER" id="PTHR18964:SF149">
    <property type="entry name" value="BIFUNCTIONAL UDP-N-ACETYLGLUCOSAMINE 2-EPIMERASE_N-ACETYLMANNOSAMINE KINASE"/>
    <property type="match status" value="1"/>
</dbReference>
<dbReference type="PANTHER" id="PTHR18964">
    <property type="entry name" value="ROK (REPRESSOR, ORF, KINASE) FAMILY"/>
    <property type="match status" value="1"/>
</dbReference>